<dbReference type="RefSeq" id="WP_129602938.1">
    <property type="nucleotide sequence ID" value="NZ_CP035544.1"/>
</dbReference>
<keyword evidence="8" id="KW-0472">Membrane</keyword>
<dbReference type="InterPro" id="IPR011495">
    <property type="entry name" value="Sig_transdc_His_kin_sub2_dim/P"/>
</dbReference>
<feature type="domain" description="Histidine kinase" evidence="9">
    <location>
        <begin position="202"/>
        <end position="397"/>
    </location>
</feature>
<dbReference type="Pfam" id="PF07568">
    <property type="entry name" value="HisKA_2"/>
    <property type="match status" value="1"/>
</dbReference>
<dbReference type="OrthoDB" id="9767435at2"/>
<reference evidence="10 11" key="1">
    <citation type="submission" date="2019-01" db="EMBL/GenBank/DDBJ databases">
        <title>Muriicola soli sp. nov., isolated from soil.</title>
        <authorList>
            <person name="Kang H.J."/>
            <person name="Kim S.B."/>
        </authorList>
    </citation>
    <scope>NUCLEOTIDE SEQUENCE [LARGE SCALE GENOMIC DNA]</scope>
    <source>
        <strain evidence="10 11">MMS17-SY002</strain>
    </source>
</reference>
<evidence type="ECO:0000256" key="2">
    <source>
        <dbReference type="ARBA" id="ARBA00012438"/>
    </source>
</evidence>
<keyword evidence="3" id="KW-0597">Phosphoprotein</keyword>
<evidence type="ECO:0000256" key="8">
    <source>
        <dbReference type="SAM" id="Phobius"/>
    </source>
</evidence>
<evidence type="ECO:0000313" key="11">
    <source>
        <dbReference type="Proteomes" id="UP000290889"/>
    </source>
</evidence>
<keyword evidence="8" id="KW-0812">Transmembrane</keyword>
<dbReference type="PANTHER" id="PTHR41523">
    <property type="entry name" value="TWO-COMPONENT SYSTEM SENSOR PROTEIN"/>
    <property type="match status" value="1"/>
</dbReference>
<evidence type="ECO:0000259" key="9">
    <source>
        <dbReference type="PROSITE" id="PS50109"/>
    </source>
</evidence>
<dbReference type="SUPFAM" id="SSF55874">
    <property type="entry name" value="ATPase domain of HSP90 chaperone/DNA topoisomerase II/histidine kinase"/>
    <property type="match status" value="1"/>
</dbReference>
<keyword evidence="5" id="KW-0547">Nucleotide-binding</keyword>
<gene>
    <name evidence="10" type="ORF">EQY75_03550</name>
</gene>
<dbReference type="PANTHER" id="PTHR41523:SF8">
    <property type="entry name" value="ETHYLENE RESPONSE SENSOR PROTEIN"/>
    <property type="match status" value="1"/>
</dbReference>
<keyword evidence="11" id="KW-1185">Reference proteome</keyword>
<dbReference type="AlphaFoldDB" id="A0A411E7S3"/>
<keyword evidence="8" id="KW-1133">Transmembrane helix</keyword>
<evidence type="ECO:0000256" key="1">
    <source>
        <dbReference type="ARBA" id="ARBA00000085"/>
    </source>
</evidence>
<feature type="transmembrane region" description="Helical" evidence="8">
    <location>
        <begin position="21"/>
        <end position="40"/>
    </location>
</feature>
<evidence type="ECO:0000256" key="6">
    <source>
        <dbReference type="ARBA" id="ARBA00022777"/>
    </source>
</evidence>
<dbReference type="EMBL" id="CP035544">
    <property type="protein sequence ID" value="QBA63698.1"/>
    <property type="molecule type" value="Genomic_DNA"/>
</dbReference>
<dbReference type="InterPro" id="IPR003594">
    <property type="entry name" value="HATPase_dom"/>
</dbReference>
<proteinExistence type="predicted"/>
<name>A0A411E7S3_9FLAO</name>
<keyword evidence="7" id="KW-0067">ATP-binding</keyword>
<organism evidence="10 11">
    <name type="scientific">Muriicola soli</name>
    <dbReference type="NCBI Taxonomy" id="2507538"/>
    <lineage>
        <taxon>Bacteria</taxon>
        <taxon>Pseudomonadati</taxon>
        <taxon>Bacteroidota</taxon>
        <taxon>Flavobacteriia</taxon>
        <taxon>Flavobacteriales</taxon>
        <taxon>Flavobacteriaceae</taxon>
        <taxon>Muriicola</taxon>
    </lineage>
</organism>
<dbReference type="SMART" id="SM00387">
    <property type="entry name" value="HATPase_c"/>
    <property type="match status" value="1"/>
</dbReference>
<feature type="transmembrane region" description="Helical" evidence="8">
    <location>
        <begin position="46"/>
        <end position="64"/>
    </location>
</feature>
<keyword evidence="6 10" id="KW-0418">Kinase</keyword>
<dbReference type="Proteomes" id="UP000290889">
    <property type="component" value="Chromosome"/>
</dbReference>
<feature type="transmembrane region" description="Helical" evidence="8">
    <location>
        <begin position="71"/>
        <end position="91"/>
    </location>
</feature>
<keyword evidence="4" id="KW-0808">Transferase</keyword>
<evidence type="ECO:0000313" key="10">
    <source>
        <dbReference type="EMBL" id="QBA63698.1"/>
    </source>
</evidence>
<evidence type="ECO:0000256" key="4">
    <source>
        <dbReference type="ARBA" id="ARBA00022679"/>
    </source>
</evidence>
<dbReference type="PROSITE" id="PS50109">
    <property type="entry name" value="HIS_KIN"/>
    <property type="match status" value="1"/>
</dbReference>
<accession>A0A411E7S3</accession>
<dbReference type="KEGG" id="mur:EQY75_03550"/>
<evidence type="ECO:0000256" key="7">
    <source>
        <dbReference type="ARBA" id="ARBA00022840"/>
    </source>
</evidence>
<dbReference type="GO" id="GO:0005524">
    <property type="term" value="F:ATP binding"/>
    <property type="evidence" value="ECO:0007669"/>
    <property type="project" value="UniProtKB-KW"/>
</dbReference>
<dbReference type="Pfam" id="PF02518">
    <property type="entry name" value="HATPase_c"/>
    <property type="match status" value="1"/>
</dbReference>
<feature type="transmembrane region" description="Helical" evidence="8">
    <location>
        <begin position="97"/>
        <end position="114"/>
    </location>
</feature>
<evidence type="ECO:0000256" key="5">
    <source>
        <dbReference type="ARBA" id="ARBA00022741"/>
    </source>
</evidence>
<protein>
    <recommendedName>
        <fullName evidence="2">histidine kinase</fullName>
        <ecNumber evidence="2">2.7.13.3</ecNumber>
    </recommendedName>
</protein>
<dbReference type="Gene3D" id="3.30.450.20">
    <property type="entry name" value="PAS domain"/>
    <property type="match status" value="1"/>
</dbReference>
<dbReference type="EC" id="2.7.13.3" evidence="2"/>
<feature type="transmembrane region" description="Helical" evidence="8">
    <location>
        <begin position="154"/>
        <end position="177"/>
    </location>
</feature>
<dbReference type="GO" id="GO:0004673">
    <property type="term" value="F:protein histidine kinase activity"/>
    <property type="evidence" value="ECO:0007669"/>
    <property type="project" value="UniProtKB-EC"/>
</dbReference>
<dbReference type="InterPro" id="IPR005467">
    <property type="entry name" value="His_kinase_dom"/>
</dbReference>
<dbReference type="Gene3D" id="3.30.565.10">
    <property type="entry name" value="Histidine kinase-like ATPase, C-terminal domain"/>
    <property type="match status" value="1"/>
</dbReference>
<sequence>MKKNYIDQERFRDKERLLIKATNYTSVLSLAFFVICYFFLNIQTAFSFIFLFYALFSLANTYAYKTHKNQSLTYNISSITSLVSTVAIVMMSGGIQSPFIFALGLLVLAGYATTRSYGKTYLFVITILTILLFAQNRFMSWDVVNHIPENSRDIFALLSILFTIYLLGGIFGKDLMIVHHKLYKSKREMKARGEEKDTLLKEVHHRVKNNLQTVSSLLSLQGRSISDAKTKSILKSSQNRVISMAMVHEMLYMREDLSKIQYKTYVRELSEYLIKSLKGANNKVSLNIDIPDIELGIDTAIPLGLLINEAITNSLKYGIKDDHEGEIHISINQEDEHSYVLEIGDNGSGFAETVNVKNSTSLGLKLIHNLARQLKGTITRDPSKKGTHYIVKFREIEPQPFPSVA</sequence>
<dbReference type="InterPro" id="IPR036890">
    <property type="entry name" value="HATPase_C_sf"/>
</dbReference>
<feature type="transmembrane region" description="Helical" evidence="8">
    <location>
        <begin position="121"/>
        <end position="139"/>
    </location>
</feature>
<comment type="catalytic activity">
    <reaction evidence="1">
        <text>ATP + protein L-histidine = ADP + protein N-phospho-L-histidine.</text>
        <dbReference type="EC" id="2.7.13.3"/>
    </reaction>
</comment>
<evidence type="ECO:0000256" key="3">
    <source>
        <dbReference type="ARBA" id="ARBA00022553"/>
    </source>
</evidence>